<proteinExistence type="predicted"/>
<reference evidence="1" key="1">
    <citation type="submission" date="2020-11" db="EMBL/GenBank/DDBJ databases">
        <authorList>
            <person name="Tran Van P."/>
        </authorList>
    </citation>
    <scope>NUCLEOTIDE SEQUENCE</scope>
</reference>
<dbReference type="EMBL" id="OC887972">
    <property type="protein sequence ID" value="CAD7645176.1"/>
    <property type="molecule type" value="Genomic_DNA"/>
</dbReference>
<feature type="non-terminal residue" evidence="1">
    <location>
        <position position="1"/>
    </location>
</feature>
<sequence>DGRDGLKFEEKLRLCRERQEDERQRRLQDIEISIQQKGRYRTQVEDERRRKIDELKVKDLEKRSAVEERKKLIWEAEQERKEAMVRRSMDRDNKLEAKRLAQRNNTSFVFGSSTPRTLDLDLPSLGGSRQTLLFATPNRPADENQHNSRRRPISAYYSDDFHSEFLTPCPLTFPSEVCLKST</sequence>
<evidence type="ECO:0000313" key="1">
    <source>
        <dbReference type="EMBL" id="CAD7645176.1"/>
    </source>
</evidence>
<dbReference type="OrthoDB" id="6510230at2759"/>
<protein>
    <submittedName>
        <fullName evidence="1">Uncharacterized protein</fullName>
    </submittedName>
</protein>
<dbReference type="EMBL" id="CAJPIZ010033397">
    <property type="protein sequence ID" value="CAG2120433.1"/>
    <property type="molecule type" value="Genomic_DNA"/>
</dbReference>
<keyword evidence="2" id="KW-1185">Reference proteome</keyword>
<name>A0A7R9LR36_9ACAR</name>
<dbReference type="AlphaFoldDB" id="A0A7R9LR36"/>
<dbReference type="Proteomes" id="UP000759131">
    <property type="component" value="Unassembled WGS sequence"/>
</dbReference>
<gene>
    <name evidence="1" type="ORF">OSB1V03_LOCUS20380</name>
</gene>
<organism evidence="1">
    <name type="scientific">Medioppia subpectinata</name>
    <dbReference type="NCBI Taxonomy" id="1979941"/>
    <lineage>
        <taxon>Eukaryota</taxon>
        <taxon>Metazoa</taxon>
        <taxon>Ecdysozoa</taxon>
        <taxon>Arthropoda</taxon>
        <taxon>Chelicerata</taxon>
        <taxon>Arachnida</taxon>
        <taxon>Acari</taxon>
        <taxon>Acariformes</taxon>
        <taxon>Sarcoptiformes</taxon>
        <taxon>Oribatida</taxon>
        <taxon>Brachypylina</taxon>
        <taxon>Oppioidea</taxon>
        <taxon>Oppiidae</taxon>
        <taxon>Medioppia</taxon>
    </lineage>
</organism>
<accession>A0A7R9LR36</accession>
<evidence type="ECO:0000313" key="2">
    <source>
        <dbReference type="Proteomes" id="UP000759131"/>
    </source>
</evidence>